<evidence type="ECO:0000256" key="1">
    <source>
        <dbReference type="SAM" id="MobiDB-lite"/>
    </source>
</evidence>
<dbReference type="EMBL" id="FXTK01000015">
    <property type="protein sequence ID" value="SMO86708.1"/>
    <property type="molecule type" value="Genomic_DNA"/>
</dbReference>
<protein>
    <submittedName>
        <fullName evidence="2">Uncharacterized protein</fullName>
    </submittedName>
</protein>
<evidence type="ECO:0000313" key="3">
    <source>
        <dbReference type="Proteomes" id="UP000319014"/>
    </source>
</evidence>
<gene>
    <name evidence="2" type="ORF">SAMN06265221_11528</name>
</gene>
<reference evidence="2 3" key="1">
    <citation type="submission" date="2017-05" db="EMBL/GenBank/DDBJ databases">
        <authorList>
            <person name="Varghese N."/>
            <person name="Submissions S."/>
        </authorList>
    </citation>
    <scope>NUCLEOTIDE SEQUENCE [LARGE SCALE GENOMIC DNA]</scope>
    <source>
        <strain evidence="2 3">DSM 100094</strain>
    </source>
</reference>
<evidence type="ECO:0000313" key="2">
    <source>
        <dbReference type="EMBL" id="SMO86708.1"/>
    </source>
</evidence>
<organism evidence="2 3">
    <name type="scientific">Paracoccus laeviglucosivorans</name>
    <dbReference type="NCBI Taxonomy" id="1197861"/>
    <lineage>
        <taxon>Bacteria</taxon>
        <taxon>Pseudomonadati</taxon>
        <taxon>Pseudomonadota</taxon>
        <taxon>Alphaproteobacteria</taxon>
        <taxon>Rhodobacterales</taxon>
        <taxon>Paracoccaceae</taxon>
        <taxon>Paracoccus</taxon>
    </lineage>
</organism>
<accession>A0A521ERX8</accession>
<name>A0A521ERX8_9RHOB</name>
<proteinExistence type="predicted"/>
<dbReference type="Proteomes" id="UP000319014">
    <property type="component" value="Unassembled WGS sequence"/>
</dbReference>
<feature type="region of interest" description="Disordered" evidence="1">
    <location>
        <begin position="86"/>
        <end position="105"/>
    </location>
</feature>
<feature type="region of interest" description="Disordered" evidence="1">
    <location>
        <begin position="49"/>
        <end position="72"/>
    </location>
</feature>
<dbReference type="AlphaFoldDB" id="A0A521ERX8"/>
<keyword evidence="3" id="KW-1185">Reference proteome</keyword>
<dbReference type="RefSeq" id="WP_142663995.1">
    <property type="nucleotide sequence ID" value="NZ_FXTK01000015.1"/>
</dbReference>
<sequence>MQDQRSAAVFLMLVMWLVLVLAPVSHLLPASPIAEAAADSLVDLALPEPAAEPASPDIADHDHQHPGVLPTASLRDRPFRMAVAMPDSHRAESAAPPCCKRPPRA</sequence>